<dbReference type="AlphaFoldDB" id="X0X8E9"/>
<comment type="caution">
    <text evidence="1">The sequence shown here is derived from an EMBL/GenBank/DDBJ whole genome shotgun (WGS) entry which is preliminary data.</text>
</comment>
<dbReference type="EMBL" id="BARS01048705">
    <property type="protein sequence ID" value="GAG39330.1"/>
    <property type="molecule type" value="Genomic_DNA"/>
</dbReference>
<reference evidence="1" key="1">
    <citation type="journal article" date="2014" name="Front. Microbiol.">
        <title>High frequency of phylogenetically diverse reductive dehalogenase-homologous genes in deep subseafloor sedimentary metagenomes.</title>
        <authorList>
            <person name="Kawai M."/>
            <person name="Futagami T."/>
            <person name="Toyoda A."/>
            <person name="Takaki Y."/>
            <person name="Nishi S."/>
            <person name="Hori S."/>
            <person name="Arai W."/>
            <person name="Tsubouchi T."/>
            <person name="Morono Y."/>
            <person name="Uchiyama I."/>
            <person name="Ito T."/>
            <person name="Fujiyama A."/>
            <person name="Inagaki F."/>
            <person name="Takami H."/>
        </authorList>
    </citation>
    <scope>NUCLEOTIDE SEQUENCE</scope>
    <source>
        <strain evidence="1">Expedition CK06-06</strain>
    </source>
</reference>
<name>X0X8E9_9ZZZZ</name>
<sequence length="37" mass="3855">KASKIPNYPYTCTRAYAPARPRVAANLAAGGLVHANA</sequence>
<accession>X0X8E9</accession>
<protein>
    <submittedName>
        <fullName evidence="1">Uncharacterized protein</fullName>
    </submittedName>
</protein>
<organism evidence="1">
    <name type="scientific">marine sediment metagenome</name>
    <dbReference type="NCBI Taxonomy" id="412755"/>
    <lineage>
        <taxon>unclassified sequences</taxon>
        <taxon>metagenomes</taxon>
        <taxon>ecological metagenomes</taxon>
    </lineage>
</organism>
<feature type="non-terminal residue" evidence="1">
    <location>
        <position position="1"/>
    </location>
</feature>
<evidence type="ECO:0000313" key="1">
    <source>
        <dbReference type="EMBL" id="GAG39330.1"/>
    </source>
</evidence>
<proteinExistence type="predicted"/>
<gene>
    <name evidence="1" type="ORF">S01H1_72949</name>
</gene>